<keyword evidence="7 11" id="KW-0067">ATP-binding</keyword>
<dbReference type="InterPro" id="IPR006204">
    <property type="entry name" value="GHMP_kinase_N_dom"/>
</dbReference>
<dbReference type="GO" id="GO:0006012">
    <property type="term" value="P:galactose metabolic process"/>
    <property type="evidence" value="ECO:0007669"/>
    <property type="project" value="UniProtKB-UniRule"/>
</dbReference>
<evidence type="ECO:0000256" key="3">
    <source>
        <dbReference type="ARBA" id="ARBA00022679"/>
    </source>
</evidence>
<evidence type="ECO:0000256" key="5">
    <source>
        <dbReference type="ARBA" id="ARBA00022741"/>
    </source>
</evidence>
<feature type="site" description="Transition state stabilizer" evidence="11">
    <location>
        <position position="8"/>
    </location>
</feature>
<dbReference type="InterPro" id="IPR006206">
    <property type="entry name" value="Mevalonate/galactokinase"/>
</dbReference>
<dbReference type="Proteomes" id="UP000242592">
    <property type="component" value="Unassembled WGS sequence"/>
</dbReference>
<feature type="domain" description="GHMP kinase C-terminal" evidence="14">
    <location>
        <begin position="247"/>
        <end position="328"/>
    </location>
</feature>
<evidence type="ECO:0000259" key="14">
    <source>
        <dbReference type="Pfam" id="PF08544"/>
    </source>
</evidence>
<keyword evidence="3 11" id="KW-0808">Transferase</keyword>
<dbReference type="SUPFAM" id="SSF54211">
    <property type="entry name" value="Ribosomal protein S5 domain 2-like"/>
    <property type="match status" value="1"/>
</dbReference>
<dbReference type="GO" id="GO:0005524">
    <property type="term" value="F:ATP binding"/>
    <property type="evidence" value="ECO:0007669"/>
    <property type="project" value="UniProtKB-UniRule"/>
</dbReference>
<feature type="domain" description="GHMP kinase N-terminal" evidence="13">
    <location>
        <begin position="67"/>
        <end position="153"/>
    </location>
</feature>
<name>A0A1M5QVM0_9BACT</name>
<dbReference type="PRINTS" id="PR00959">
    <property type="entry name" value="MEVGALKINASE"/>
</dbReference>
<dbReference type="GO" id="GO:0004335">
    <property type="term" value="F:galactokinase activity"/>
    <property type="evidence" value="ECO:0007669"/>
    <property type="project" value="UniProtKB-UniRule"/>
</dbReference>
<comment type="pathway">
    <text evidence="11">Carbohydrate metabolism; galactose metabolism.</text>
</comment>
<dbReference type="UniPathway" id="UPA00214"/>
<protein>
    <recommendedName>
        <fullName evidence="11 12">Galactokinase</fullName>
        <ecNumber evidence="11 12">2.7.1.6</ecNumber>
    </recommendedName>
    <alternativeName>
        <fullName evidence="11">Galactose kinase</fullName>
    </alternativeName>
</protein>
<evidence type="ECO:0000256" key="4">
    <source>
        <dbReference type="ARBA" id="ARBA00022723"/>
    </source>
</evidence>
<comment type="catalytic activity">
    <reaction evidence="11">
        <text>alpha-D-galactose + ATP = alpha-D-galactose 1-phosphate + ADP + H(+)</text>
        <dbReference type="Rhea" id="RHEA:13553"/>
        <dbReference type="ChEBI" id="CHEBI:15378"/>
        <dbReference type="ChEBI" id="CHEBI:28061"/>
        <dbReference type="ChEBI" id="CHEBI:30616"/>
        <dbReference type="ChEBI" id="CHEBI:58336"/>
        <dbReference type="ChEBI" id="CHEBI:456216"/>
        <dbReference type="EC" id="2.7.1.6"/>
    </reaction>
</comment>
<keyword evidence="6 11" id="KW-0418">Kinase</keyword>
<dbReference type="InterPro" id="IPR022963">
    <property type="entry name" value="Galactokinase_bac"/>
</dbReference>
<organism evidence="16 17">
    <name type="scientific">Thermosipho atlanticus DSM 15807</name>
    <dbReference type="NCBI Taxonomy" id="1123380"/>
    <lineage>
        <taxon>Bacteria</taxon>
        <taxon>Thermotogati</taxon>
        <taxon>Thermotogota</taxon>
        <taxon>Thermotogae</taxon>
        <taxon>Thermotogales</taxon>
        <taxon>Fervidobacteriaceae</taxon>
        <taxon>Thermosipho</taxon>
    </lineage>
</organism>
<feature type="binding site" evidence="11">
    <location>
        <position position="134"/>
    </location>
    <ligand>
        <name>Mg(2+)</name>
        <dbReference type="ChEBI" id="CHEBI:18420"/>
    </ligand>
</feature>
<dbReference type="EC" id="2.7.1.6" evidence="11 12"/>
<dbReference type="InterPro" id="IPR000705">
    <property type="entry name" value="Galactokinase"/>
</dbReference>
<dbReference type="STRING" id="1123380.SAMN02745199_0146"/>
<dbReference type="NCBIfam" id="TIGR00131">
    <property type="entry name" value="gal_kin"/>
    <property type="match status" value="1"/>
</dbReference>
<dbReference type="PROSITE" id="PS00627">
    <property type="entry name" value="GHMP_KINASES_ATP"/>
    <property type="match status" value="1"/>
</dbReference>
<evidence type="ECO:0000259" key="13">
    <source>
        <dbReference type="Pfam" id="PF00288"/>
    </source>
</evidence>
<evidence type="ECO:0000313" key="17">
    <source>
        <dbReference type="Proteomes" id="UP000242592"/>
    </source>
</evidence>
<dbReference type="PROSITE" id="PS00106">
    <property type="entry name" value="GALACTOKINASE"/>
    <property type="match status" value="1"/>
</dbReference>
<dbReference type="Pfam" id="PF00288">
    <property type="entry name" value="GHMP_kinases_N"/>
    <property type="match status" value="1"/>
</dbReference>
<dbReference type="Gene3D" id="3.30.70.890">
    <property type="entry name" value="GHMP kinase, C-terminal domain"/>
    <property type="match status" value="1"/>
</dbReference>
<dbReference type="InterPro" id="IPR019539">
    <property type="entry name" value="GalKase_N"/>
</dbReference>
<evidence type="ECO:0000256" key="6">
    <source>
        <dbReference type="ARBA" id="ARBA00022777"/>
    </source>
</evidence>
<keyword evidence="8 11" id="KW-0460">Magnesium</keyword>
<sequence>MRVRAPGRINIIGEHTDYNDGYVLPFAIDRYVNLTIETSNNFVFYSKNLDSKVILDEIVKTGKWADYVIGVISTLTKRGYKIPPIKIEVESSIPIGSGLSSSAALEVATTFAISEFFDLNLSKLEIVNIAREAETNFVGVKCGIMDQFASVFSKKNYAIFLDTMTLDYRYIPINLKDYEFYLIDSNVKHELATSKYNERRQECEEILRKLNKRSFREVTNNDLFLLDGVLKKRAQHVLEENERVLKIIEAFQTKDLFKVGQLLFESHESLKSLYEVSCNETDFIVDFLKNKENILGARMVGGGFGGGVMVLVRKDSFEKIGKELFEKYFNRFGRKLDFYKLHSSNGVELV</sequence>
<dbReference type="GO" id="GO:0005829">
    <property type="term" value="C:cytosol"/>
    <property type="evidence" value="ECO:0007669"/>
    <property type="project" value="TreeGrafter"/>
</dbReference>
<evidence type="ECO:0000256" key="1">
    <source>
        <dbReference type="ARBA" id="ARBA00006566"/>
    </source>
</evidence>
<feature type="binding site" evidence="11">
    <location>
        <begin position="96"/>
        <end position="102"/>
    </location>
    <ligand>
        <name>ATP</name>
        <dbReference type="ChEBI" id="CHEBI:30616"/>
    </ligand>
</feature>
<evidence type="ECO:0000256" key="9">
    <source>
        <dbReference type="ARBA" id="ARBA00023144"/>
    </source>
</evidence>
<dbReference type="EMBL" id="FQXN01000001">
    <property type="protein sequence ID" value="SHH17583.1"/>
    <property type="molecule type" value="Genomic_DNA"/>
</dbReference>
<dbReference type="Pfam" id="PF08544">
    <property type="entry name" value="GHMP_kinases_C"/>
    <property type="match status" value="1"/>
</dbReference>
<evidence type="ECO:0000259" key="15">
    <source>
        <dbReference type="Pfam" id="PF10509"/>
    </source>
</evidence>
<evidence type="ECO:0000256" key="2">
    <source>
        <dbReference type="ARBA" id="ARBA00022490"/>
    </source>
</evidence>
<comment type="function">
    <text evidence="11">Catalyzes the transfer of the gamma-phosphate of ATP to D-galactose to form alpha-D-galactose-1-phosphate (Gal-1-P).</text>
</comment>
<dbReference type="InterPro" id="IPR014721">
    <property type="entry name" value="Ribsml_uS5_D2-typ_fold_subgr"/>
</dbReference>
<dbReference type="Gene3D" id="3.30.230.10">
    <property type="match status" value="1"/>
</dbReference>
<keyword evidence="9 11" id="KW-0299">Galactose metabolism</keyword>
<dbReference type="InterPro" id="IPR019741">
    <property type="entry name" value="Galactokinase_CS"/>
</dbReference>
<feature type="domain" description="Galactokinase N-terminal" evidence="15">
    <location>
        <begin position="3"/>
        <end position="33"/>
    </location>
</feature>
<gene>
    <name evidence="11" type="primary">galK</name>
    <name evidence="16" type="ORF">SAMN02745199_0146</name>
</gene>
<keyword evidence="10 11" id="KW-0119">Carbohydrate metabolism</keyword>
<evidence type="ECO:0000256" key="7">
    <source>
        <dbReference type="ARBA" id="ARBA00022840"/>
    </source>
</evidence>
<dbReference type="GO" id="GO:0000287">
    <property type="term" value="F:magnesium ion binding"/>
    <property type="evidence" value="ECO:0007669"/>
    <property type="project" value="UniProtKB-UniRule"/>
</dbReference>
<dbReference type="PANTHER" id="PTHR10457">
    <property type="entry name" value="MEVALONATE KINASE/GALACTOKINASE"/>
    <property type="match status" value="1"/>
</dbReference>
<evidence type="ECO:0000256" key="8">
    <source>
        <dbReference type="ARBA" id="ARBA00022842"/>
    </source>
</evidence>
<dbReference type="InterPro" id="IPR020568">
    <property type="entry name" value="Ribosomal_Su5_D2-typ_SF"/>
</dbReference>
<comment type="subcellular location">
    <subcellularLocation>
        <location evidence="11">Cytoplasm</location>
    </subcellularLocation>
</comment>
<keyword evidence="17" id="KW-1185">Reference proteome</keyword>
<dbReference type="InterPro" id="IPR036554">
    <property type="entry name" value="GHMP_kinase_C_sf"/>
</dbReference>
<dbReference type="Pfam" id="PF10509">
    <property type="entry name" value="GalKase_gal_bdg"/>
    <property type="match status" value="1"/>
</dbReference>
<dbReference type="RefSeq" id="WP_234946693.1">
    <property type="nucleotide sequence ID" value="NZ_FQXN01000001.1"/>
</dbReference>
<keyword evidence="4 11" id="KW-0479">Metal-binding</keyword>
<dbReference type="SUPFAM" id="SSF55060">
    <property type="entry name" value="GHMP Kinase, C-terminal domain"/>
    <property type="match status" value="1"/>
</dbReference>
<keyword evidence="2 11" id="KW-0963">Cytoplasm</keyword>
<dbReference type="NCBIfam" id="NF003006">
    <property type="entry name" value="PRK03817.1"/>
    <property type="match status" value="1"/>
</dbReference>
<dbReference type="PIRSF" id="PIRSF000530">
    <property type="entry name" value="Galactokinase"/>
    <property type="match status" value="1"/>
</dbReference>
<accession>A0A1M5QVM0</accession>
<evidence type="ECO:0000256" key="11">
    <source>
        <dbReference type="HAMAP-Rule" id="MF_00246"/>
    </source>
</evidence>
<dbReference type="FunFam" id="3.30.230.10:FF:000126">
    <property type="entry name" value="Galactokinase"/>
    <property type="match status" value="1"/>
</dbReference>
<keyword evidence="5 11" id="KW-0547">Nucleotide-binding</keyword>
<proteinExistence type="inferred from homology"/>
<dbReference type="InterPro" id="IPR006203">
    <property type="entry name" value="GHMP_knse_ATP-bd_CS"/>
</dbReference>
<feature type="binding site" evidence="11">
    <location>
        <position position="102"/>
    </location>
    <ligand>
        <name>Mg(2+)</name>
        <dbReference type="ChEBI" id="CHEBI:18420"/>
    </ligand>
</feature>
<evidence type="ECO:0000313" key="16">
    <source>
        <dbReference type="EMBL" id="SHH17583.1"/>
    </source>
</evidence>
<dbReference type="FunFam" id="3.30.70.890:FF:000001">
    <property type="entry name" value="Galactokinase"/>
    <property type="match status" value="1"/>
</dbReference>
<reference evidence="17" key="1">
    <citation type="submission" date="2016-11" db="EMBL/GenBank/DDBJ databases">
        <authorList>
            <person name="Varghese N."/>
            <person name="Submissions S."/>
        </authorList>
    </citation>
    <scope>NUCLEOTIDE SEQUENCE [LARGE SCALE GENOMIC DNA]</scope>
    <source>
        <strain evidence="17">DSM 15807</strain>
    </source>
</reference>
<feature type="binding site" evidence="11">
    <location>
        <position position="46"/>
    </location>
    <ligand>
        <name>ATP</name>
        <dbReference type="ChEBI" id="CHEBI:30616"/>
    </ligand>
</feature>
<evidence type="ECO:0000256" key="12">
    <source>
        <dbReference type="NCBIfam" id="TIGR00131"/>
    </source>
</evidence>
<feature type="active site" description="Proton acceptor" evidence="11">
    <location>
        <position position="146"/>
    </location>
</feature>
<feature type="binding site" evidence="11">
    <location>
        <begin position="14"/>
        <end position="17"/>
    </location>
    <ligand>
        <name>substrate</name>
    </ligand>
</feature>
<evidence type="ECO:0000256" key="10">
    <source>
        <dbReference type="ARBA" id="ARBA00023277"/>
    </source>
</evidence>
<feature type="binding site" evidence="11">
    <location>
        <position position="196"/>
    </location>
    <ligand>
        <name>substrate</name>
    </ligand>
</feature>
<dbReference type="InterPro" id="IPR013750">
    <property type="entry name" value="GHMP_kinase_C_dom"/>
</dbReference>
<comment type="similarity">
    <text evidence="1 11">Belongs to the GHMP kinase family. GalK subfamily.</text>
</comment>
<dbReference type="HAMAP" id="MF_00246">
    <property type="entry name" value="Galactokinase"/>
    <property type="match status" value="1"/>
</dbReference>
<dbReference type="PRINTS" id="PR00473">
    <property type="entry name" value="GALCTOKINASE"/>
</dbReference>
<dbReference type="AlphaFoldDB" id="A0A1M5QVM0"/>
<dbReference type="PANTHER" id="PTHR10457:SF7">
    <property type="entry name" value="GALACTOKINASE-RELATED"/>
    <property type="match status" value="1"/>
</dbReference>